<name>A0ABX5NMC8_9HYPH</name>
<feature type="region of interest" description="Disordered" evidence="1">
    <location>
        <begin position="157"/>
        <end position="179"/>
    </location>
</feature>
<protein>
    <submittedName>
        <fullName evidence="2">Uncharacterized protein</fullName>
    </submittedName>
</protein>
<sequence length="179" mass="19477">MARRKLLSLAASVAMSILPACQREDVKEPLKISGKVFIFNYRVAQATYVITLARNGPLPDESFAVTRFENPAGGAPIETRTKIFPFWQKVALESPPVHCIVKGKPYAISIQVVDKDGRLLQAIDTTLTSTLDQTIMPGKPLVVGPIYTPNPDVFHADGTRDYAQESDCPATPPGQAVVN</sequence>
<organism evidence="2 3">
    <name type="scientific">Rhizobium wuzhouense</name>
    <dbReference type="NCBI Taxonomy" id="1986026"/>
    <lineage>
        <taxon>Bacteria</taxon>
        <taxon>Pseudomonadati</taxon>
        <taxon>Pseudomonadota</taxon>
        <taxon>Alphaproteobacteria</taxon>
        <taxon>Hyphomicrobiales</taxon>
        <taxon>Rhizobiaceae</taxon>
        <taxon>Rhizobium/Agrobacterium group</taxon>
        <taxon>Rhizobium</taxon>
    </lineage>
</organism>
<dbReference type="EMBL" id="QJRY01000008">
    <property type="protein sequence ID" value="PYB70954.1"/>
    <property type="molecule type" value="Genomic_DNA"/>
</dbReference>
<gene>
    <name evidence="2" type="ORF">DMY87_20470</name>
</gene>
<keyword evidence="3" id="KW-1185">Reference proteome</keyword>
<comment type="caution">
    <text evidence="2">The sequence shown here is derived from an EMBL/GenBank/DDBJ whole genome shotgun (WGS) entry which is preliminary data.</text>
</comment>
<dbReference type="Proteomes" id="UP000247536">
    <property type="component" value="Unassembled WGS sequence"/>
</dbReference>
<proteinExistence type="predicted"/>
<evidence type="ECO:0000313" key="2">
    <source>
        <dbReference type="EMBL" id="PYB70954.1"/>
    </source>
</evidence>
<accession>A0ABX5NMC8</accession>
<evidence type="ECO:0000256" key="1">
    <source>
        <dbReference type="SAM" id="MobiDB-lite"/>
    </source>
</evidence>
<evidence type="ECO:0000313" key="3">
    <source>
        <dbReference type="Proteomes" id="UP000247536"/>
    </source>
</evidence>
<reference evidence="2 3" key="1">
    <citation type="submission" date="2018-06" db="EMBL/GenBank/DDBJ databases">
        <title>Rhizobium wuzhouense sp. nov., isolated from roots of Oryza officinalis.</title>
        <authorList>
            <person name="Yuan T."/>
        </authorList>
    </citation>
    <scope>NUCLEOTIDE SEQUENCE [LARGE SCALE GENOMIC DNA]</scope>
    <source>
        <strain evidence="2 3">W44</strain>
    </source>
</reference>